<dbReference type="SUPFAM" id="SSF54001">
    <property type="entry name" value="Cysteine proteinases"/>
    <property type="match status" value="1"/>
</dbReference>
<dbReference type="AlphaFoldDB" id="A0A5B8JM30"/>
<keyword evidence="2" id="KW-0645">Protease</keyword>
<dbReference type="KEGG" id="sqz:FQU76_21155"/>
<organism evidence="7 8">
    <name type="scientific">Streptomyces qinzhouensis</name>
    <dbReference type="NCBI Taxonomy" id="2599401"/>
    <lineage>
        <taxon>Bacteria</taxon>
        <taxon>Bacillati</taxon>
        <taxon>Actinomycetota</taxon>
        <taxon>Actinomycetes</taxon>
        <taxon>Kitasatosporales</taxon>
        <taxon>Streptomycetaceae</taxon>
        <taxon>Streptomyces</taxon>
    </lineage>
</organism>
<dbReference type="Pfam" id="PF00877">
    <property type="entry name" value="NLPC_P60"/>
    <property type="match status" value="1"/>
</dbReference>
<feature type="coiled-coil region" evidence="5">
    <location>
        <begin position="61"/>
        <end position="95"/>
    </location>
</feature>
<reference evidence="7 8" key="1">
    <citation type="submission" date="2019-07" db="EMBL/GenBank/DDBJ databases">
        <authorList>
            <person name="Zhu P."/>
        </authorList>
    </citation>
    <scope>NUCLEOTIDE SEQUENCE [LARGE SCALE GENOMIC DNA]</scope>
    <source>
        <strain evidence="7 8">SSL-25</strain>
    </source>
</reference>
<dbReference type="PROSITE" id="PS51935">
    <property type="entry name" value="NLPC_P60"/>
    <property type="match status" value="1"/>
</dbReference>
<dbReference type="PANTHER" id="PTHR47359:SF3">
    <property type="entry name" value="NLP_P60 DOMAIN-CONTAINING PROTEIN-RELATED"/>
    <property type="match status" value="1"/>
</dbReference>
<dbReference type="GO" id="GO:0008234">
    <property type="term" value="F:cysteine-type peptidase activity"/>
    <property type="evidence" value="ECO:0007669"/>
    <property type="project" value="UniProtKB-KW"/>
</dbReference>
<evidence type="ECO:0000313" key="7">
    <source>
        <dbReference type="EMBL" id="QDY78603.1"/>
    </source>
</evidence>
<feature type="domain" description="NlpC/P60" evidence="6">
    <location>
        <begin position="237"/>
        <end position="352"/>
    </location>
</feature>
<accession>A0A5B8JM30</accession>
<keyword evidence="5" id="KW-0175">Coiled coil</keyword>
<dbReference type="GO" id="GO:0006508">
    <property type="term" value="P:proteolysis"/>
    <property type="evidence" value="ECO:0007669"/>
    <property type="project" value="UniProtKB-KW"/>
</dbReference>
<protein>
    <submittedName>
        <fullName evidence="7">NlpC/P60 family protein</fullName>
    </submittedName>
</protein>
<keyword evidence="8" id="KW-1185">Reference proteome</keyword>
<proteinExistence type="inferred from homology"/>
<name>A0A5B8JM30_9ACTN</name>
<dbReference type="InterPro" id="IPR000064">
    <property type="entry name" value="NLP_P60_dom"/>
</dbReference>
<keyword evidence="3" id="KW-0378">Hydrolase</keyword>
<evidence type="ECO:0000256" key="3">
    <source>
        <dbReference type="ARBA" id="ARBA00022801"/>
    </source>
</evidence>
<dbReference type="Gene3D" id="3.90.1720.10">
    <property type="entry name" value="endopeptidase domain like (from Nostoc punctiforme)"/>
    <property type="match status" value="1"/>
</dbReference>
<evidence type="ECO:0000256" key="5">
    <source>
        <dbReference type="SAM" id="Coils"/>
    </source>
</evidence>
<keyword evidence="4" id="KW-0788">Thiol protease</keyword>
<evidence type="ECO:0000256" key="1">
    <source>
        <dbReference type="ARBA" id="ARBA00007074"/>
    </source>
</evidence>
<dbReference type="OrthoDB" id="5177647at2"/>
<evidence type="ECO:0000313" key="8">
    <source>
        <dbReference type="Proteomes" id="UP000320580"/>
    </source>
</evidence>
<dbReference type="EMBL" id="CP042266">
    <property type="protein sequence ID" value="QDY78603.1"/>
    <property type="molecule type" value="Genomic_DNA"/>
</dbReference>
<gene>
    <name evidence="7" type="ORF">FQU76_21155</name>
</gene>
<evidence type="ECO:0000259" key="6">
    <source>
        <dbReference type="PROSITE" id="PS51935"/>
    </source>
</evidence>
<dbReference type="PANTHER" id="PTHR47359">
    <property type="entry name" value="PEPTIDOGLYCAN DL-ENDOPEPTIDASE CWLO"/>
    <property type="match status" value="1"/>
</dbReference>
<dbReference type="Proteomes" id="UP000320580">
    <property type="component" value="Chromosome"/>
</dbReference>
<dbReference type="InterPro" id="IPR051794">
    <property type="entry name" value="PG_Endopeptidase_C40"/>
</dbReference>
<evidence type="ECO:0000256" key="2">
    <source>
        <dbReference type="ARBA" id="ARBA00022670"/>
    </source>
</evidence>
<evidence type="ECO:0000256" key="4">
    <source>
        <dbReference type="ARBA" id="ARBA00022807"/>
    </source>
</evidence>
<sequence>MDAPVAAHRKPKQTRRYPFAARPAARTATSLVLAGAATATVFNGTGTADTVLTPAQIKARVDKLYQEAEAATEEYNGAKERTDGAREELDRLRDESARRAERLNAGRDALGSIAAAQYRAGAVDPVIRLALESDPDGFLERAAIDRLVGDRHAAAAADVRGRLADLNRLRDLAGHRVGELRSHQDELARRKAVVQRKLAAAEGMLKRLDTPQRAAYDAPGADRLGAQSRPPAVTATSSRAARAVAYAYGALGKPYVWGATGPASYDCSGLTRAAWRAAGVSLPRTTYTQIGAGRRVARSELAPGDLVFFYPGVSHVGLYVGGGRMIHAPRPGAQVRIASVDEMPFAGATRPA</sequence>
<comment type="similarity">
    <text evidence="1">Belongs to the peptidase C40 family.</text>
</comment>
<dbReference type="InterPro" id="IPR038765">
    <property type="entry name" value="Papain-like_cys_pep_sf"/>
</dbReference>